<gene>
    <name evidence="1" type="ORF">SAMN04488109_3877</name>
</gene>
<reference evidence="1 2" key="1">
    <citation type="submission" date="2016-11" db="EMBL/GenBank/DDBJ databases">
        <authorList>
            <person name="Jaros S."/>
            <person name="Januszkiewicz K."/>
            <person name="Wedrychowicz H."/>
        </authorList>
    </citation>
    <scope>NUCLEOTIDE SEQUENCE [LARGE SCALE GENOMIC DNA]</scope>
    <source>
        <strain evidence="1 2">DSM 24574</strain>
    </source>
</reference>
<proteinExistence type="predicted"/>
<dbReference type="RefSeq" id="WP_073137071.1">
    <property type="nucleotide sequence ID" value="NZ_FQWQ01000002.1"/>
</dbReference>
<organism evidence="1 2">
    <name type="scientific">Chryseolinea serpens</name>
    <dbReference type="NCBI Taxonomy" id="947013"/>
    <lineage>
        <taxon>Bacteria</taxon>
        <taxon>Pseudomonadati</taxon>
        <taxon>Bacteroidota</taxon>
        <taxon>Cytophagia</taxon>
        <taxon>Cytophagales</taxon>
        <taxon>Fulvivirgaceae</taxon>
        <taxon>Chryseolinea</taxon>
    </lineage>
</organism>
<evidence type="ECO:0000313" key="2">
    <source>
        <dbReference type="Proteomes" id="UP000184212"/>
    </source>
</evidence>
<accession>A0A1M5SDA5</accession>
<protein>
    <submittedName>
        <fullName evidence="1">Uncharacterized protein</fullName>
    </submittedName>
</protein>
<keyword evidence="2" id="KW-1185">Reference proteome</keyword>
<dbReference type="Proteomes" id="UP000184212">
    <property type="component" value="Unassembled WGS sequence"/>
</dbReference>
<dbReference type="EMBL" id="FQWQ01000002">
    <property type="protein sequence ID" value="SHH36572.1"/>
    <property type="molecule type" value="Genomic_DNA"/>
</dbReference>
<name>A0A1M5SDA5_9BACT</name>
<dbReference type="OrthoDB" id="9821432at2"/>
<dbReference type="AlphaFoldDB" id="A0A1M5SDA5"/>
<evidence type="ECO:0000313" key="1">
    <source>
        <dbReference type="EMBL" id="SHH36572.1"/>
    </source>
</evidence>
<sequence>MTQISADEFRNLMIAGGIIENKKVSEPVNTMFTTFPNPFTIKDCKLVSLLFNECPLNSIAIEGNTRIATVTLAGSQTNFNSFTTDDSPVITTLNIGGMTNAQTVSINCKIHDLTFEECFINTITTNATLQMAKLFLKRDVNFNTLKLTGLYGTVQIDFSNGAEMACEDTKISHISAISTTIQTYGFTNHEGTSLTFDSLSFKTARAMTFVNSALLKIRVEGDQNRLFENLTVTLTGN</sequence>